<gene>
    <name evidence="2" type="ORF">PVAP13_3NG276482</name>
</gene>
<keyword evidence="3" id="KW-1185">Reference proteome</keyword>
<feature type="region of interest" description="Disordered" evidence="1">
    <location>
        <begin position="138"/>
        <end position="158"/>
    </location>
</feature>
<accession>A0A8T0UDX6</accession>
<feature type="compositionally biased region" description="Pro residues" evidence="1">
    <location>
        <begin position="21"/>
        <end position="53"/>
    </location>
</feature>
<protein>
    <submittedName>
        <fullName evidence="2">Uncharacterized protein</fullName>
    </submittedName>
</protein>
<comment type="caution">
    <text evidence="2">The sequence shown here is derived from an EMBL/GenBank/DDBJ whole genome shotgun (WGS) entry which is preliminary data.</text>
</comment>
<evidence type="ECO:0000256" key="1">
    <source>
        <dbReference type="SAM" id="MobiDB-lite"/>
    </source>
</evidence>
<evidence type="ECO:0000313" key="2">
    <source>
        <dbReference type="EMBL" id="KAG2622211.1"/>
    </source>
</evidence>
<dbReference type="AlphaFoldDB" id="A0A8T0UDX6"/>
<sequence>MVNPDSPHATFPCAPARQTPSPRPPAPRRLPLPRRPPPACPTPRPWSSAPPPRQLAAPAPAPRRRSSVRAGGRPSLPRWARARAGRRVAATTVGGGRRVHGSSGKRSSSGRPHLSLPPAALGVDLRRRRGSVAAALGEAWHGRSATTRRRRPPLSARARAAGKIRLRAGELRRLHGRASASSAVPVARARSMVVPSALPPRLRRLRRRHGRDPALRWWRGPRPWGFCLAALAVLAADTGKGWARNSYSNYTQFRCSEVLNVISFVYSV</sequence>
<name>A0A8T0UDX6_PANVG</name>
<reference evidence="2" key="1">
    <citation type="submission" date="2020-05" db="EMBL/GenBank/DDBJ databases">
        <title>WGS assembly of Panicum virgatum.</title>
        <authorList>
            <person name="Lovell J.T."/>
            <person name="Jenkins J."/>
            <person name="Shu S."/>
            <person name="Juenger T.E."/>
            <person name="Schmutz J."/>
        </authorList>
    </citation>
    <scope>NUCLEOTIDE SEQUENCE</scope>
    <source>
        <strain evidence="2">AP13</strain>
    </source>
</reference>
<dbReference type="Proteomes" id="UP000823388">
    <property type="component" value="Chromosome 3N"/>
</dbReference>
<organism evidence="2 3">
    <name type="scientific">Panicum virgatum</name>
    <name type="common">Blackwell switchgrass</name>
    <dbReference type="NCBI Taxonomy" id="38727"/>
    <lineage>
        <taxon>Eukaryota</taxon>
        <taxon>Viridiplantae</taxon>
        <taxon>Streptophyta</taxon>
        <taxon>Embryophyta</taxon>
        <taxon>Tracheophyta</taxon>
        <taxon>Spermatophyta</taxon>
        <taxon>Magnoliopsida</taxon>
        <taxon>Liliopsida</taxon>
        <taxon>Poales</taxon>
        <taxon>Poaceae</taxon>
        <taxon>PACMAD clade</taxon>
        <taxon>Panicoideae</taxon>
        <taxon>Panicodae</taxon>
        <taxon>Paniceae</taxon>
        <taxon>Panicinae</taxon>
        <taxon>Panicum</taxon>
        <taxon>Panicum sect. Hiantes</taxon>
    </lineage>
</organism>
<evidence type="ECO:0000313" key="3">
    <source>
        <dbReference type="Proteomes" id="UP000823388"/>
    </source>
</evidence>
<proteinExistence type="predicted"/>
<feature type="region of interest" description="Disordered" evidence="1">
    <location>
        <begin position="1"/>
        <end position="122"/>
    </location>
</feature>
<feature type="compositionally biased region" description="Low complexity" evidence="1">
    <location>
        <begin position="101"/>
        <end position="111"/>
    </location>
</feature>
<dbReference type="EMBL" id="CM029042">
    <property type="protein sequence ID" value="KAG2622211.1"/>
    <property type="molecule type" value="Genomic_DNA"/>
</dbReference>